<evidence type="ECO:0000313" key="2">
    <source>
        <dbReference type="EMBL" id="GIP51792.1"/>
    </source>
</evidence>
<evidence type="ECO:0000313" key="3">
    <source>
        <dbReference type="Proteomes" id="UP000679992"/>
    </source>
</evidence>
<keyword evidence="3" id="KW-1185">Reference proteome</keyword>
<feature type="domain" description="HEPN AbiJ-N-terminal" evidence="1">
    <location>
        <begin position="5"/>
        <end position="154"/>
    </location>
</feature>
<evidence type="ECO:0000259" key="1">
    <source>
        <dbReference type="Pfam" id="PF18863"/>
    </source>
</evidence>
<proteinExistence type="predicted"/>
<dbReference type="InterPro" id="IPR049503">
    <property type="entry name" value="AbiJ_NTD4"/>
</dbReference>
<reference evidence="2 3" key="1">
    <citation type="submission" date="2021-03" db="EMBL/GenBank/DDBJ databases">
        <title>Antimicrobial resistance genes in bacteria isolated from Japanese honey, and their potential for conferring macrolide and lincosamide resistance in the American foulbrood pathogen Paenibacillus larvae.</title>
        <authorList>
            <person name="Okamoto M."/>
            <person name="Kumagai M."/>
            <person name="Kanamori H."/>
            <person name="Takamatsu D."/>
        </authorList>
    </citation>
    <scope>NUCLEOTIDE SEQUENCE [LARGE SCALE GENOMIC DNA]</scope>
    <source>
        <strain evidence="2 3">J42TS3</strain>
    </source>
</reference>
<organism evidence="2 3">
    <name type="scientific">Paenibacillus vini</name>
    <dbReference type="NCBI Taxonomy" id="1476024"/>
    <lineage>
        <taxon>Bacteria</taxon>
        <taxon>Bacillati</taxon>
        <taxon>Bacillota</taxon>
        <taxon>Bacilli</taxon>
        <taxon>Bacillales</taxon>
        <taxon>Paenibacillaceae</taxon>
        <taxon>Paenibacillus</taxon>
    </lineage>
</organism>
<dbReference type="EMBL" id="BOSL01000002">
    <property type="protein sequence ID" value="GIP51792.1"/>
    <property type="molecule type" value="Genomic_DNA"/>
</dbReference>
<comment type="caution">
    <text evidence="2">The sequence shown here is derived from an EMBL/GenBank/DDBJ whole genome shotgun (WGS) entry which is preliminary data.</text>
</comment>
<protein>
    <recommendedName>
        <fullName evidence="1">HEPN AbiJ-N-terminal domain-containing protein</fullName>
    </recommendedName>
</protein>
<sequence>MIKQNFSERNGYISKQIQFENVDFALKNRIWNVFYVENQHLLNPSLRSPSLEIVEDILDVFGFTYEYPKDWLMRERNMKKLESLFLKKEWHFAYDFIEVYLEKVSERSKSNSNNLAKEFNRVLEEEKSGYRIVKRLVVPITTKSELKSIDQSTNTKYDSVNIHMLKALSLYSRRKNPDYENSIKESISAIESLCCIITGNNKATLGDALKKMDESGLKLHGALKSALNQLYGYTSDQNGIRHAGIDFAGASTEDAKYMLVSCSGFVNYIVEKWEKNNNSM</sequence>
<dbReference type="Pfam" id="PF18863">
    <property type="entry name" value="AbiJ_NTD4"/>
    <property type="match status" value="1"/>
</dbReference>
<dbReference type="RefSeq" id="WP_213653872.1">
    <property type="nucleotide sequence ID" value="NZ_BOSL01000002.1"/>
</dbReference>
<dbReference type="Proteomes" id="UP000679992">
    <property type="component" value="Unassembled WGS sequence"/>
</dbReference>
<gene>
    <name evidence="2" type="ORF">J42TS3_08270</name>
</gene>
<name>A0ABQ4M810_9BACL</name>
<accession>A0ABQ4M810</accession>